<gene>
    <name evidence="1" type="ORF">CLV97_1437</name>
</gene>
<dbReference type="EMBL" id="PVNE01000043">
    <property type="protein sequence ID" value="PRX38623.1"/>
    <property type="molecule type" value="Genomic_DNA"/>
</dbReference>
<sequence length="497" mass="59568">MDERVFKPVKEASYLTAGNAWRYRAILRFFYQRYERMQHFLLPEEVLRHLKRFPHFRDYTEEQLQQDLSQLVEWNNLVPRQDTGRIQTIEEFKKRKFRYQLTPYTVELERMVMALEKMGDGYGGSLERTLFDRLLQSLLTLTERDDEGEHRVFHWSDERIYRLWQDVANDFHELTRNAMDYIAHLQSEKVEERMKEEAFFAFKEVVIRYLRDFMISLQRTSYRIEGLLEETDADFVRRLAERLADYELSIPRLEERPVREELVERRIGEWEDLKRWFFGDGGQEAELVYLQNTTNETIRKITRFAQRLGETVHHMRSRRADYLHLAKWFASLETLDEAHKLSACVFGVFRTRHLKVEEPKGTESLDVEVWEAPPAPVILKPRITAYRERVKPNAADDHTARKRAVRETYLRRKEEEQLLLAELIRQDRIALRELPPVKPVVRKTLLSWIAKSMAHPERIGKTETGRPFRLEVASNRIIRLRAEDGVLEMPDIVFHFD</sequence>
<reference evidence="1 2" key="1">
    <citation type="submission" date="2018-03" db="EMBL/GenBank/DDBJ databases">
        <title>Genomic Encyclopedia of Archaeal and Bacterial Type Strains, Phase II (KMG-II): from individual species to whole genera.</title>
        <authorList>
            <person name="Goeker M."/>
        </authorList>
    </citation>
    <scope>NUCLEOTIDE SEQUENCE [LARGE SCALE GENOMIC DNA]</scope>
    <source>
        <strain evidence="1 2">DSM 44946</strain>
    </source>
</reference>
<dbReference type="OrthoDB" id="1639410at2"/>
<dbReference type="InterPro" id="IPR013493">
    <property type="entry name" value="CHP02677"/>
</dbReference>
<accession>A0A2T0LA51</accession>
<evidence type="ECO:0000313" key="1">
    <source>
        <dbReference type="EMBL" id="PRX38623.1"/>
    </source>
</evidence>
<dbReference type="Proteomes" id="UP000237797">
    <property type="component" value="Unassembled WGS sequence"/>
</dbReference>
<name>A0A2T0LA51_9BACL</name>
<dbReference type="AlphaFoldDB" id="A0A2T0LA51"/>
<dbReference type="NCBIfam" id="TIGR02677">
    <property type="entry name" value="TIGR02677 family protein"/>
    <property type="match status" value="1"/>
</dbReference>
<proteinExistence type="predicted"/>
<evidence type="ECO:0000313" key="2">
    <source>
        <dbReference type="Proteomes" id="UP000237797"/>
    </source>
</evidence>
<dbReference type="RefSeq" id="WP_106346708.1">
    <property type="nucleotide sequence ID" value="NZ_PVNE01000043.1"/>
</dbReference>
<keyword evidence="2" id="KW-1185">Reference proteome</keyword>
<protein>
    <submittedName>
        <fullName evidence="1">Uncharacterized protein (TIGR02677 family)</fullName>
    </submittedName>
</protein>
<organism evidence="1 2">
    <name type="scientific">Planifilum fimeticola</name>
    <dbReference type="NCBI Taxonomy" id="201975"/>
    <lineage>
        <taxon>Bacteria</taxon>
        <taxon>Bacillati</taxon>
        <taxon>Bacillota</taxon>
        <taxon>Bacilli</taxon>
        <taxon>Bacillales</taxon>
        <taxon>Thermoactinomycetaceae</taxon>
        <taxon>Planifilum</taxon>
    </lineage>
</organism>
<comment type="caution">
    <text evidence="1">The sequence shown here is derived from an EMBL/GenBank/DDBJ whole genome shotgun (WGS) entry which is preliminary data.</text>
</comment>
<dbReference type="Pfam" id="PF09660">
    <property type="entry name" value="DUF2397"/>
    <property type="match status" value="1"/>
</dbReference>